<comment type="caution">
    <text evidence="1">The sequence shown here is derived from an EMBL/GenBank/DDBJ whole genome shotgun (WGS) entry which is preliminary data.</text>
</comment>
<evidence type="ECO:0000313" key="1">
    <source>
        <dbReference type="EMBL" id="TBO27921.1"/>
    </source>
</evidence>
<gene>
    <name evidence="1" type="ORF">EYS42_15925</name>
</gene>
<dbReference type="Gene3D" id="3.30.470.20">
    <property type="entry name" value="ATP-grasp fold, B domain"/>
    <property type="match status" value="1"/>
</dbReference>
<evidence type="ECO:0000313" key="2">
    <source>
        <dbReference type="Proteomes" id="UP000292120"/>
    </source>
</evidence>
<dbReference type="SUPFAM" id="SSF56059">
    <property type="entry name" value="Glutathione synthetase ATP-binding domain-like"/>
    <property type="match status" value="1"/>
</dbReference>
<dbReference type="EMBL" id="SIXI01000008">
    <property type="protein sequence ID" value="TBO27921.1"/>
    <property type="molecule type" value="Genomic_DNA"/>
</dbReference>
<accession>A0A4Q9H2A2</accession>
<dbReference type="RefSeq" id="WP_130969190.1">
    <property type="nucleotide sequence ID" value="NZ_SIXI01000008.1"/>
</dbReference>
<protein>
    <recommendedName>
        <fullName evidence="3">ATP-grasp domain-containing protein</fullName>
    </recommendedName>
</protein>
<proteinExistence type="predicted"/>
<reference evidence="1 2" key="1">
    <citation type="submission" date="2019-02" db="EMBL/GenBank/DDBJ databases">
        <title>Aquabacterium sp. strain KMB7.</title>
        <authorList>
            <person name="Chen W.-M."/>
        </authorList>
    </citation>
    <scope>NUCLEOTIDE SEQUENCE [LARGE SCALE GENOMIC DNA]</scope>
    <source>
        <strain evidence="1 2">KMB7</strain>
    </source>
</reference>
<name>A0A4Q9H2A2_9BURK</name>
<dbReference type="OrthoDB" id="583309at2"/>
<keyword evidence="2" id="KW-1185">Reference proteome</keyword>
<dbReference type="AlphaFoldDB" id="A0A4Q9H2A2"/>
<sequence>MTGPWLLLGGGLLDPNLQALAEAADAAGVGLIDLRTPSGHSPAFHWDLDAPGEALPWGGTRWPAGAFVRHDVFGPQADPRPAVHERAQGWHAAVQGWLLAHPQVRSCNPDMAPEALYKVAAQVAARQVGLCTPPTWLSNDVARLRQRQAWSPAIAKPVAGGGLCQTLDDALQGVASDTACSAMPALVQPRLVAPELRVFVIGRHTLAFRVDSPSLDYRAEQDATVTPCEVPPEAQALRRLMQRFRMDFGAADFKTDPATGALCFLELNTSPMFVHFNQVSGGAVCRALLDHLLEGGGVPLTGCSGANPQG</sequence>
<organism evidence="1 2">
    <name type="scientific">Aquabacterium lacunae</name>
    <dbReference type="NCBI Taxonomy" id="2528630"/>
    <lineage>
        <taxon>Bacteria</taxon>
        <taxon>Pseudomonadati</taxon>
        <taxon>Pseudomonadota</taxon>
        <taxon>Betaproteobacteria</taxon>
        <taxon>Burkholderiales</taxon>
        <taxon>Aquabacterium</taxon>
    </lineage>
</organism>
<evidence type="ECO:0008006" key="3">
    <source>
        <dbReference type="Google" id="ProtNLM"/>
    </source>
</evidence>
<dbReference type="Proteomes" id="UP000292120">
    <property type="component" value="Unassembled WGS sequence"/>
</dbReference>